<protein>
    <recommendedName>
        <fullName evidence="1">NAD(P)-binding domain-containing protein</fullName>
    </recommendedName>
</protein>
<dbReference type="Proteomes" id="UP000638313">
    <property type="component" value="Unassembled WGS sequence"/>
</dbReference>
<name>A0A919B7J8_9ACTN</name>
<dbReference type="Gene3D" id="3.40.50.720">
    <property type="entry name" value="NAD(P)-binding Rossmann-like Domain"/>
    <property type="match status" value="1"/>
</dbReference>
<dbReference type="GO" id="GO:0016646">
    <property type="term" value="F:oxidoreductase activity, acting on the CH-NH group of donors, NAD or NADP as acceptor"/>
    <property type="evidence" value="ECO:0007669"/>
    <property type="project" value="TreeGrafter"/>
</dbReference>
<proteinExistence type="predicted"/>
<dbReference type="AlphaFoldDB" id="A0A919B7J8"/>
<dbReference type="EMBL" id="BNBD01000010">
    <property type="protein sequence ID" value="GHF59655.1"/>
    <property type="molecule type" value="Genomic_DNA"/>
</dbReference>
<evidence type="ECO:0000313" key="3">
    <source>
        <dbReference type="Proteomes" id="UP000638313"/>
    </source>
</evidence>
<evidence type="ECO:0000259" key="1">
    <source>
        <dbReference type="Pfam" id="PF13460"/>
    </source>
</evidence>
<dbReference type="InterPro" id="IPR036291">
    <property type="entry name" value="NAD(P)-bd_dom_sf"/>
</dbReference>
<evidence type="ECO:0000313" key="2">
    <source>
        <dbReference type="EMBL" id="GHF59655.1"/>
    </source>
</evidence>
<gene>
    <name evidence="2" type="ORF">GCM10010218_46510</name>
</gene>
<feature type="domain" description="NAD(P)-binding" evidence="1">
    <location>
        <begin position="7"/>
        <end position="198"/>
    </location>
</feature>
<comment type="caution">
    <text evidence="2">The sequence shown here is derived from an EMBL/GenBank/DDBJ whole genome shotgun (WGS) entry which is preliminary data.</text>
</comment>
<dbReference type="InterPro" id="IPR016040">
    <property type="entry name" value="NAD(P)-bd_dom"/>
</dbReference>
<reference evidence="2" key="1">
    <citation type="journal article" date="2014" name="Int. J. Syst. Evol. Microbiol.">
        <title>Complete genome sequence of Corynebacterium casei LMG S-19264T (=DSM 44701T), isolated from a smear-ripened cheese.</title>
        <authorList>
            <consortium name="US DOE Joint Genome Institute (JGI-PGF)"/>
            <person name="Walter F."/>
            <person name="Albersmeier A."/>
            <person name="Kalinowski J."/>
            <person name="Ruckert C."/>
        </authorList>
    </citation>
    <scope>NUCLEOTIDE SEQUENCE</scope>
    <source>
        <strain evidence="2">JCM 4059</strain>
    </source>
</reference>
<dbReference type="PANTHER" id="PTHR43355:SF2">
    <property type="entry name" value="FLAVIN REDUCTASE (NADPH)"/>
    <property type="match status" value="1"/>
</dbReference>
<dbReference type="Pfam" id="PF13460">
    <property type="entry name" value="NAD_binding_10"/>
    <property type="match status" value="1"/>
</dbReference>
<dbReference type="InterPro" id="IPR051606">
    <property type="entry name" value="Polyketide_Oxido-like"/>
</dbReference>
<keyword evidence="3" id="KW-1185">Reference proteome</keyword>
<organism evidence="2 3">
    <name type="scientific">Streptomyces mashuensis</name>
    <dbReference type="NCBI Taxonomy" id="33904"/>
    <lineage>
        <taxon>Bacteria</taxon>
        <taxon>Bacillati</taxon>
        <taxon>Actinomycetota</taxon>
        <taxon>Actinomycetes</taxon>
        <taxon>Kitasatosporales</taxon>
        <taxon>Streptomycetaceae</taxon>
        <taxon>Streptomyces</taxon>
    </lineage>
</organism>
<accession>A0A919B7J8</accession>
<dbReference type="SUPFAM" id="SSF51735">
    <property type="entry name" value="NAD(P)-binding Rossmann-fold domains"/>
    <property type="match status" value="1"/>
</dbReference>
<sequence>MRITVFGAAGSVGGRTVAEALARGHEVTAVVRDPARFPLLPAGAHARTGDASDPGRVAELAAGQDVVISATRPRPGHEGDLVATAQALLTGLAGTDVRLLLVGGAGSLVVPGTDGRQVADDPRYVPPAWRDIALACSAQLAACRAEQQVDWAYVSPPALLEPGERTGSYRLGGDELLVDEAGRSAISVEDLAVALVDEAEQARHRRARFTVAY</sequence>
<dbReference type="RefSeq" id="WP_190131599.1">
    <property type="nucleotide sequence ID" value="NZ_BNBD01000010.1"/>
</dbReference>
<reference evidence="2" key="2">
    <citation type="submission" date="2020-09" db="EMBL/GenBank/DDBJ databases">
        <authorList>
            <person name="Sun Q."/>
            <person name="Ohkuma M."/>
        </authorList>
    </citation>
    <scope>NUCLEOTIDE SEQUENCE</scope>
    <source>
        <strain evidence="2">JCM 4059</strain>
    </source>
</reference>
<dbReference type="PANTHER" id="PTHR43355">
    <property type="entry name" value="FLAVIN REDUCTASE (NADPH)"/>
    <property type="match status" value="1"/>
</dbReference>